<name>A0A8S5RFU5_9VIRU</name>
<organism evidence="2">
    <name type="scientific">virus sp. ct5rm7</name>
    <dbReference type="NCBI Taxonomy" id="2827298"/>
    <lineage>
        <taxon>Viruses</taxon>
    </lineage>
</organism>
<dbReference type="InterPro" id="IPR040809">
    <property type="entry name" value="LPD28"/>
</dbReference>
<accession>A0A8S5RFU5</accession>
<dbReference type="Pfam" id="PF18843">
    <property type="entry name" value="LPD28"/>
    <property type="match status" value="1"/>
</dbReference>
<proteinExistence type="predicted"/>
<evidence type="ECO:0000259" key="1">
    <source>
        <dbReference type="Pfam" id="PF18843"/>
    </source>
</evidence>
<dbReference type="EMBL" id="BK059103">
    <property type="protein sequence ID" value="DAE30239.1"/>
    <property type="molecule type" value="Genomic_DNA"/>
</dbReference>
<feature type="domain" description="Large polyvalent protein associated" evidence="1">
    <location>
        <begin position="10"/>
        <end position="100"/>
    </location>
</feature>
<protein>
    <submittedName>
        <fullName evidence="2">Large polyvalent protein associated domain 28</fullName>
    </submittedName>
</protein>
<sequence length="103" mass="11875">MITKEELFAEEFETMTVNDVPVLFTNVRIDRDAVPDGVFAYDIRESDDGDRLATVEPVVWVNHAATILSREEFRMEDWGGVEINDYNFEGDSMTLAEWLEQNP</sequence>
<reference evidence="2" key="1">
    <citation type="journal article" date="2021" name="Proc. Natl. Acad. Sci. U.S.A.">
        <title>A Catalog of Tens of Thousands of Viruses from Human Metagenomes Reveals Hidden Associations with Chronic Diseases.</title>
        <authorList>
            <person name="Tisza M.J."/>
            <person name="Buck C.B."/>
        </authorList>
    </citation>
    <scope>NUCLEOTIDE SEQUENCE</scope>
    <source>
        <strain evidence="2">Ct5rm7</strain>
    </source>
</reference>
<evidence type="ECO:0000313" key="2">
    <source>
        <dbReference type="EMBL" id="DAE30239.1"/>
    </source>
</evidence>